<accession>A0A5A7NRI2</accession>
<evidence type="ECO:0000256" key="1">
    <source>
        <dbReference type="SAM" id="MobiDB-lite"/>
    </source>
</evidence>
<feature type="region of interest" description="Disordered" evidence="1">
    <location>
        <begin position="524"/>
        <end position="544"/>
    </location>
</feature>
<keyword evidence="3" id="KW-1185">Reference proteome</keyword>
<gene>
    <name evidence="2" type="primary">iniC</name>
    <name evidence="2" type="ORF">NCCP1664_19490</name>
</gene>
<comment type="caution">
    <text evidence="2">The sequence shown here is derived from an EMBL/GenBank/DDBJ whole genome shotgun (WGS) entry which is preliminary data.</text>
</comment>
<organism evidence="2 3">
    <name type="scientific">Zafaria cholistanensis</name>
    <dbReference type="NCBI Taxonomy" id="1682741"/>
    <lineage>
        <taxon>Bacteria</taxon>
        <taxon>Bacillati</taxon>
        <taxon>Actinomycetota</taxon>
        <taxon>Actinomycetes</taxon>
        <taxon>Micrococcales</taxon>
        <taxon>Micrococcaceae</taxon>
        <taxon>Zafaria</taxon>
    </lineage>
</organism>
<dbReference type="RefSeq" id="WP_172627361.1">
    <property type="nucleotide sequence ID" value="NZ_BKDJ01000009.1"/>
</dbReference>
<dbReference type="Gene3D" id="3.40.50.300">
    <property type="entry name" value="P-loop containing nucleotide triphosphate hydrolases"/>
    <property type="match status" value="1"/>
</dbReference>
<feature type="compositionally biased region" description="Low complexity" evidence="1">
    <location>
        <begin position="166"/>
        <end position="177"/>
    </location>
</feature>
<dbReference type="EMBL" id="BKDJ01000009">
    <property type="protein sequence ID" value="GER23453.1"/>
    <property type="molecule type" value="Genomic_DNA"/>
</dbReference>
<dbReference type="CDD" id="cd00882">
    <property type="entry name" value="Ras_like_GTPase"/>
    <property type="match status" value="1"/>
</dbReference>
<dbReference type="AlphaFoldDB" id="A0A5A7NRI2"/>
<dbReference type="SUPFAM" id="SSF52540">
    <property type="entry name" value="P-loop containing nucleoside triphosphate hydrolases"/>
    <property type="match status" value="1"/>
</dbReference>
<feature type="compositionally biased region" description="Pro residues" evidence="1">
    <location>
        <begin position="154"/>
        <end position="165"/>
    </location>
</feature>
<dbReference type="InterPro" id="IPR027417">
    <property type="entry name" value="P-loop_NTPase"/>
</dbReference>
<sequence>MNGTGTHAVGTNAAVRAAVGGLIRDTLEVYRDDPAACALLRGYAERMGEPVRVALAGLAKSGKTTLLNAIVGEGIALEEARRHPHLVVWYRYGPAPRATAHSFSGQSRPLRLDRRDGRLVVDLGGPAAQEVERLVIEWPAEGLRSLTLIDTPGPASPPDPNPTRPLEPAGLPEPAAPGGLPFPPRVAAEADAVVYLMRHPREADLDHLRALRDAAAPGAGAANVLVVLSRADEIGAGRIGSLISAGACAEQYARGGALRDLALGVVPVAGLLARAARTLHREEFGALVQLAGLDRSARERLLLSADRFVRSDGPEDMDPDLRARLLERFGLFGIRLAAALIRGGTDRPLPLSRELARRSGLAGLLELISAGFVAQGSRLKACAVLDGIEALLRTRPRPGAIRLAESLERVRANAQDFPELRTAARVHGGRLPVEPWLAAEAGRLVGGGGDTPAERLGMAGGDASDGELRARALECLGRWRRAAANPLADRAALEDYRTVIRSCEAALALLAPAAGPDRVRVLLRPEPGTGPVQHAQHQRHPAQR</sequence>
<protein>
    <submittedName>
        <fullName evidence="2">Isoniazid-induced protein IniC</fullName>
    </submittedName>
</protein>
<evidence type="ECO:0000313" key="2">
    <source>
        <dbReference type="EMBL" id="GER23453.1"/>
    </source>
</evidence>
<proteinExistence type="predicted"/>
<name>A0A5A7NRI2_9MICC</name>
<feature type="region of interest" description="Disordered" evidence="1">
    <location>
        <begin position="149"/>
        <end position="177"/>
    </location>
</feature>
<reference evidence="2 3" key="1">
    <citation type="submission" date="2019-09" db="EMBL/GenBank/DDBJ databases">
        <title>Arthrobacter zafarii sp. nov., a moderately thermotolerant and halotolerant actinobacterium isolated from Cholistan desert soil of Pakistan.</title>
        <authorList>
            <person name="Amin A."/>
            <person name="Ahmed I."/>
            <person name="Khalid N."/>
            <person name="Schumann P."/>
            <person name="Busse H.J."/>
            <person name="Khan I.U."/>
            <person name="Li S."/>
            <person name="Li W.J."/>
        </authorList>
    </citation>
    <scope>NUCLEOTIDE SEQUENCE [LARGE SCALE GENOMIC DNA]</scope>
    <source>
        <strain evidence="2 3">NCCP-1664</strain>
    </source>
</reference>
<evidence type="ECO:0000313" key="3">
    <source>
        <dbReference type="Proteomes" id="UP000325307"/>
    </source>
</evidence>
<dbReference type="Proteomes" id="UP000325307">
    <property type="component" value="Unassembled WGS sequence"/>
</dbReference>